<comment type="caution">
    <text evidence="2">The sequence shown here is derived from an EMBL/GenBank/DDBJ whole genome shotgun (WGS) entry which is preliminary data.</text>
</comment>
<sequence>MSEALRRIADAVTDVTEGGVNAALNALGVVGREPQHAHEACRMPLPSPGSAPDIHSEVEWV</sequence>
<dbReference type="EMBL" id="JAGGLP010000006">
    <property type="protein sequence ID" value="MBP2050573.1"/>
    <property type="molecule type" value="Genomic_DNA"/>
</dbReference>
<accession>A0ABS4LT45</accession>
<feature type="region of interest" description="Disordered" evidence="1">
    <location>
        <begin position="42"/>
        <end position="61"/>
    </location>
</feature>
<name>A0ABS4LT45_9ACTN</name>
<dbReference type="Proteomes" id="UP001519309">
    <property type="component" value="Unassembled WGS sequence"/>
</dbReference>
<protein>
    <submittedName>
        <fullName evidence="2">Uncharacterized protein</fullName>
    </submittedName>
</protein>
<proteinExistence type="predicted"/>
<keyword evidence="3" id="KW-1185">Reference proteome</keyword>
<reference evidence="2 3" key="1">
    <citation type="submission" date="2021-03" db="EMBL/GenBank/DDBJ databases">
        <title>Genomic Encyclopedia of Type Strains, Phase IV (KMG-IV): sequencing the most valuable type-strain genomes for metagenomic binning, comparative biology and taxonomic classification.</title>
        <authorList>
            <person name="Goeker M."/>
        </authorList>
    </citation>
    <scope>NUCLEOTIDE SEQUENCE [LARGE SCALE GENOMIC DNA]</scope>
    <source>
        <strain evidence="2 3">DSM 40499</strain>
    </source>
</reference>
<evidence type="ECO:0000256" key="1">
    <source>
        <dbReference type="SAM" id="MobiDB-lite"/>
    </source>
</evidence>
<evidence type="ECO:0000313" key="3">
    <source>
        <dbReference type="Proteomes" id="UP001519309"/>
    </source>
</evidence>
<gene>
    <name evidence="2" type="ORF">J2Z21_003512</name>
</gene>
<organism evidence="2 3">
    <name type="scientific">Streptomyces griseochromogenes</name>
    <dbReference type="NCBI Taxonomy" id="68214"/>
    <lineage>
        <taxon>Bacteria</taxon>
        <taxon>Bacillati</taxon>
        <taxon>Actinomycetota</taxon>
        <taxon>Actinomycetes</taxon>
        <taxon>Kitasatosporales</taxon>
        <taxon>Streptomycetaceae</taxon>
        <taxon>Streptomyces</taxon>
    </lineage>
</organism>
<evidence type="ECO:0000313" key="2">
    <source>
        <dbReference type="EMBL" id="MBP2050573.1"/>
    </source>
</evidence>